<dbReference type="PANTHER" id="PTHR44688">
    <property type="entry name" value="DNA-BINDING TRANSCRIPTIONAL ACTIVATOR DEVR_DOSR"/>
    <property type="match status" value="1"/>
</dbReference>
<dbReference type="PROSITE" id="PS00622">
    <property type="entry name" value="HTH_LUXR_1"/>
    <property type="match status" value="1"/>
</dbReference>
<evidence type="ECO:0000259" key="5">
    <source>
        <dbReference type="PROSITE" id="PS50043"/>
    </source>
</evidence>
<accession>F8F7Y0</accession>
<keyword evidence="3" id="KW-0804">Transcription</keyword>
<dbReference type="PRINTS" id="PR00038">
    <property type="entry name" value="HTHLUXR"/>
</dbReference>
<dbReference type="EMBL" id="CP002869">
    <property type="protein sequence ID" value="AEI40884.1"/>
    <property type="molecule type" value="Genomic_DNA"/>
</dbReference>
<feature type="region of interest" description="Disordered" evidence="4">
    <location>
        <begin position="615"/>
        <end position="635"/>
    </location>
</feature>
<dbReference type="SUPFAM" id="SSF46894">
    <property type="entry name" value="C-terminal effector domain of the bipartite response regulators"/>
    <property type="match status" value="1"/>
</dbReference>
<dbReference type="CDD" id="cd06170">
    <property type="entry name" value="LuxR_C_like"/>
    <property type="match status" value="1"/>
</dbReference>
<reference evidence="7" key="1">
    <citation type="submission" date="2011-06" db="EMBL/GenBank/DDBJ databases">
        <title>Complete genome sequence of Paenibacillus mucilaginosus KNP414.</title>
        <authorList>
            <person name="Wang J."/>
            <person name="Hu S."/>
            <person name="Hu X."/>
            <person name="Zhang B."/>
            <person name="Dong D."/>
            <person name="Zhang S."/>
            <person name="Zhao K."/>
            <person name="Wu D."/>
        </authorList>
    </citation>
    <scope>NUCLEOTIDE SEQUENCE [LARGE SCALE GENOMIC DNA]</scope>
    <source>
        <strain evidence="7">KNP414</strain>
    </source>
</reference>
<dbReference type="HOGENOM" id="CLU_395269_0_0_9"/>
<evidence type="ECO:0000313" key="7">
    <source>
        <dbReference type="Proteomes" id="UP000006620"/>
    </source>
</evidence>
<dbReference type="PATRIC" id="fig|1036673.3.peg.2092"/>
<reference evidence="6 7" key="2">
    <citation type="journal article" date="2013" name="Genome Announc.">
        <title>Genome Sequence of Growth-Improving Paenibacillus mucilaginosus Strain KNP414.</title>
        <authorList>
            <person name="Lu J.J."/>
            <person name="Wang J.F."/>
            <person name="Hu X.F."/>
        </authorList>
    </citation>
    <scope>NUCLEOTIDE SEQUENCE [LARGE SCALE GENOMIC DNA]</scope>
    <source>
        <strain evidence="6 7">KNP414</strain>
    </source>
</reference>
<dbReference type="Gene3D" id="1.10.10.10">
    <property type="entry name" value="Winged helix-like DNA-binding domain superfamily/Winged helix DNA-binding domain"/>
    <property type="match status" value="1"/>
</dbReference>
<dbReference type="SUPFAM" id="SSF52540">
    <property type="entry name" value="P-loop containing nucleoside triphosphate hydrolases"/>
    <property type="match status" value="1"/>
</dbReference>
<organism evidence="6 7">
    <name type="scientific">Paenibacillus mucilaginosus (strain KNP414)</name>
    <dbReference type="NCBI Taxonomy" id="1036673"/>
    <lineage>
        <taxon>Bacteria</taxon>
        <taxon>Bacillati</taxon>
        <taxon>Bacillota</taxon>
        <taxon>Bacilli</taxon>
        <taxon>Bacillales</taxon>
        <taxon>Paenibacillaceae</taxon>
        <taxon>Paenibacillus</taxon>
    </lineage>
</organism>
<dbReference type="PROSITE" id="PS50043">
    <property type="entry name" value="HTH_LUXR_2"/>
    <property type="match status" value="1"/>
</dbReference>
<protein>
    <submittedName>
        <fullName evidence="6">Transcriptional regulator, LuxR family</fullName>
    </submittedName>
</protein>
<gene>
    <name evidence="6" type="ordered locus">KNP414_02323</name>
</gene>
<proteinExistence type="predicted"/>
<sequence length="697" mass="77838">MKRMPQGTNRIADRESEFIVGREREMELFRALLERRRGAGEGVGPLTILHLYGTGGVGKSTLLRQFLREAEEKGETALLLDSRDFVHTEQGLFEALLRQLQGVTPAGADPQAAALQPARMGWLAALERLPADRRLILAFDTFEEMQDIEALLRDRLLPWLPEGALVLLAGRLALGSGWMRSPAWRERVRQLPVEHLSRPDCMRYLEQCGVREEEQKERVWRQTHGHPLSLSLAAAAHALSGSWEEAAPLDWFAEVAALWLREVPDGELRKLVEAASVLRVFDQELLSSSLEAEVPAEVFDRLTGLSFVRKSERGWQLHDLMRETTEARLRERAPKLHRQIKDRIAAYYADEIIAASGRKNMDWEVGELFRHAGVEVLRALTAERSRSRYYWETLTESSLGDALAYLEGRRSSMTAIRGWETDPQTGQSFRIDYSAEAVRYNSAGLDLEEVFRLEPSSIQLLRDTEGGTQALSVNIPIHKGTLTWLTRDPFCGPYLRSLSPGELRALEAPPERPAGWFLRCSDYADLMNPAVRTEGVYLIYSYIGRGGILICSPYPTEITRKAYIGFGFSEVPQAEHRNYDGVTPAPTYVLDARGAKLRSFFEGLLGKPDAAKTSAETASSAEADGSSGEAAGPSPLWEKLTEREREVAGLVLGGCSNPEIGARLYISEVTVKKHLKSVYAKLGITKRIQLAGLLLGE</sequence>
<evidence type="ECO:0000256" key="1">
    <source>
        <dbReference type="ARBA" id="ARBA00023015"/>
    </source>
</evidence>
<dbReference type="AlphaFoldDB" id="F8F7Y0"/>
<dbReference type="InterPro" id="IPR016032">
    <property type="entry name" value="Sig_transdc_resp-reg_C-effctor"/>
</dbReference>
<evidence type="ECO:0000256" key="4">
    <source>
        <dbReference type="SAM" id="MobiDB-lite"/>
    </source>
</evidence>
<dbReference type="Pfam" id="PF00196">
    <property type="entry name" value="GerE"/>
    <property type="match status" value="1"/>
</dbReference>
<name>F8F7Y0_PAEMK</name>
<dbReference type="InterPro" id="IPR000792">
    <property type="entry name" value="Tscrpt_reg_LuxR_C"/>
</dbReference>
<dbReference type="GO" id="GO:0003677">
    <property type="term" value="F:DNA binding"/>
    <property type="evidence" value="ECO:0007669"/>
    <property type="project" value="UniProtKB-KW"/>
</dbReference>
<dbReference type="InterPro" id="IPR041664">
    <property type="entry name" value="AAA_16"/>
</dbReference>
<evidence type="ECO:0000256" key="3">
    <source>
        <dbReference type="ARBA" id="ARBA00023163"/>
    </source>
</evidence>
<dbReference type="InterPro" id="IPR036388">
    <property type="entry name" value="WH-like_DNA-bd_sf"/>
</dbReference>
<keyword evidence="2" id="KW-0238">DNA-binding</keyword>
<feature type="domain" description="HTH luxR-type" evidence="5">
    <location>
        <begin position="633"/>
        <end position="697"/>
    </location>
</feature>
<dbReference type="PANTHER" id="PTHR44688:SF16">
    <property type="entry name" value="DNA-BINDING TRANSCRIPTIONAL ACTIVATOR DEVR_DOSR"/>
    <property type="match status" value="1"/>
</dbReference>
<dbReference type="GO" id="GO:0006355">
    <property type="term" value="P:regulation of DNA-templated transcription"/>
    <property type="evidence" value="ECO:0007669"/>
    <property type="project" value="InterPro"/>
</dbReference>
<dbReference type="SMART" id="SM00421">
    <property type="entry name" value="HTH_LUXR"/>
    <property type="match status" value="1"/>
</dbReference>
<dbReference type="InterPro" id="IPR027417">
    <property type="entry name" value="P-loop_NTPase"/>
</dbReference>
<dbReference type="Pfam" id="PF13191">
    <property type="entry name" value="AAA_16"/>
    <property type="match status" value="1"/>
</dbReference>
<dbReference type="Proteomes" id="UP000006620">
    <property type="component" value="Chromosome"/>
</dbReference>
<evidence type="ECO:0000313" key="6">
    <source>
        <dbReference type="EMBL" id="AEI40884.1"/>
    </source>
</evidence>
<dbReference type="Gene3D" id="3.40.50.300">
    <property type="entry name" value="P-loop containing nucleotide triphosphate hydrolases"/>
    <property type="match status" value="1"/>
</dbReference>
<keyword evidence="1" id="KW-0805">Transcription regulation</keyword>
<dbReference type="KEGG" id="pms:KNP414_02323"/>
<evidence type="ECO:0000256" key="2">
    <source>
        <dbReference type="ARBA" id="ARBA00023125"/>
    </source>
</evidence>